<proteinExistence type="inferred from homology"/>
<evidence type="ECO:0000256" key="2">
    <source>
        <dbReference type="ARBA" id="ARBA00012483"/>
    </source>
</evidence>
<evidence type="ECO:0000256" key="5">
    <source>
        <dbReference type="ARBA" id="ARBA00023026"/>
    </source>
</evidence>
<evidence type="ECO:0000313" key="9">
    <source>
        <dbReference type="Proteomes" id="UP000676035"/>
    </source>
</evidence>
<comment type="similarity">
    <text evidence="6">Belongs to the LRR-containing bacterial E3 ligase family.</text>
</comment>
<dbReference type="PROSITE" id="PS52053">
    <property type="entry name" value="NEL"/>
    <property type="match status" value="1"/>
</dbReference>
<dbReference type="Gene3D" id="3.80.10.10">
    <property type="entry name" value="Ribonuclease Inhibitor"/>
    <property type="match status" value="1"/>
</dbReference>
<dbReference type="InterPro" id="IPR032675">
    <property type="entry name" value="LRR_dom_sf"/>
</dbReference>
<sequence>MPTTEIKTQSQDLTLNTLLDATGDLDSAEALQKNLPAFLLKCSATQLAAIDRTTRELHAVQLTVEKELATLKPLHSFCIDELTVALRQKWPVDFDVEKDFLSLPGADCGCEPISTDENGVKTFPAATQTLLQAAMQNFTEEEAAGGFPVGSQVVVQSTPGGVSGLTVAAYAGLCRELDLGKRYQAHFQQVFGPLEGDDKAVVRNAMVHDIASMKKLLLQLDTQLAAIKNHITPAGLQTVQRLIDAEGVVSAATLLYNKQTLMMQGLEIFDSCVWGVVVFCAHSFESHPQEPCLVYMAGEPERALYEYPSFNAFKQYLTQKLKDRRYKDYFANSIDEDDKADFFKAVADSAELGSIKSLPITVPLFEFMMQSHVGKMQVDARKLAVPTADIDDDARRKRLLDFLQLGVTVASVAGFFVPVLGQLMMGVAVGQLLGEVYEGIEDWQRGDQQEALSHLLSVAENIALMGVFAGGQKVVGTLGRHLVRSHPAFFGQFTAIFNQAGKPRLWKPDLSPYEHDLPRGFTLAEGTEELHQIGSTEYGRVGHRILAGTFDSASRTWRLQHLGRPEAFSPVLERHVEGGWRTPAEDTEQWRSAAYTLKRIDPQLCDFTDAELDMMRRISGDRYEALQRALHDNLPLSSRLRDSVERLRTERRLRVLIAELERGETHSGQPVHEQLRALSKLPGWPTDRYIAVTDAAGEVTATYPLTAVRDDRLSVVITEDQLAEGQLLQTVIDGLYQKEVDALLGGNPGRQNEREILAKKLGSRLKADRPAVFQRMYERYDRIEADDVQKLRNTFVELPARHAQRLIDQAPSVERLHLRSSGRVPVGLAQKVRAATHQVRVDRALIGLHLPAMANPDTEKLAIQLLPRLSGWDAQLRLEVREKTLKGPLLEAIGVAPATPLNTRTLVKSNGGYEVFDGDSKSLGRVEAGADERYQVILKALTPAQRAAAGFPDPVPADGARLRNKLLETALDEREVTARILISGKSEPVVFEPACVQADQVMTTTHPRALLRKVLRLFPSYTETQASQLIDQLGNDPLTRATGVKALREDLRSLRDALELWSEDEPAIRALGGDGQEVRHSRKATAELIEDSFRRLLWVRDANGQPVCTLNLDGMRVGKLPTLPPGLKFDHIKRLSLRNMEQGDDIAYFLRSFKQVETLELDRNKLTRLPEMLSFMPDLGRLSLAGNQIRLTEQTLLKLSQLRTLHSLNLSGNPLGATPDVSHMLKLRSLALRETGATELPKGVARLPDPDWVDLRNNEIKVLPDWLFTTPRRFSEALNLRFNPLSDVSNTHLSNYRENIGVGMGYLDNDNARLDENQARSLWFTDGAGEDWNRRNRIWTALKDDPRAEGLFHLLAELSHTADSEKATKDMHRRVWAVLEAAEQRAPLYEQILDLAANPINCTDSAAINFSHLEIAVEVDRVINPAEGRVNGAKPLIKLGRGLFRLDQLNQIAQEHADKNPTADPLEVNLAYRTGLADDLDLPGQPRFMRYALLGGVTRADLDIAKNRIITAEASAQWVTFLQRQSFWCDYLKRTFSRQFSNIDETFSPQLDAVFEQASTLSSADYLSQMDAIRFQRELAEEAVLTRLTDDAIRLVNLGICALPQG</sequence>
<evidence type="ECO:0000256" key="4">
    <source>
        <dbReference type="ARBA" id="ARBA00022737"/>
    </source>
</evidence>
<keyword evidence="5" id="KW-0843">Virulence</keyword>
<dbReference type="Gene3D" id="1.20.58.360">
    <property type="entry name" value="Shigella T3SS effector IpaH defines"/>
    <property type="match status" value="1"/>
</dbReference>
<keyword evidence="6" id="KW-0808">Transferase</keyword>
<feature type="domain" description="NEL" evidence="7">
    <location>
        <begin position="1315"/>
        <end position="1606"/>
    </location>
</feature>
<organism evidence="8 9">
    <name type="scientific">Pseudomonas rustica</name>
    <dbReference type="NCBI Taxonomy" id="2827099"/>
    <lineage>
        <taxon>Bacteria</taxon>
        <taxon>Pseudomonadati</taxon>
        <taxon>Pseudomonadota</taxon>
        <taxon>Gammaproteobacteria</taxon>
        <taxon>Pseudomonadales</taxon>
        <taxon>Pseudomonadaceae</taxon>
        <taxon>Pseudomonas</taxon>
    </lineage>
</organism>
<evidence type="ECO:0000256" key="6">
    <source>
        <dbReference type="PROSITE-ProRule" id="PRU01398"/>
    </source>
</evidence>
<comment type="PTM">
    <text evidence="6">Ubiquitinated in the presence of host E1 ubiquitin-activating enzyme, E2 ubiquitin-conjugating enzyme and ubiquitin.</text>
</comment>
<evidence type="ECO:0000256" key="3">
    <source>
        <dbReference type="ARBA" id="ARBA00022614"/>
    </source>
</evidence>
<evidence type="ECO:0000259" key="7">
    <source>
        <dbReference type="PROSITE" id="PS52053"/>
    </source>
</evidence>
<reference evidence="8 9" key="1">
    <citation type="submission" date="2021-04" db="EMBL/GenBank/DDBJ databases">
        <title>Pseudomonas rustica sp. nov. isolated from raw milk.</title>
        <authorList>
            <person name="Fiedler G."/>
            <person name="Gieschler S."/>
            <person name="Kabisch J."/>
            <person name="Grimmler C."/>
            <person name="Brinks E."/>
            <person name="Wagner N."/>
            <person name="Hetzer B."/>
            <person name="Franz C.M.A.P."/>
            <person name="Boehnlein C."/>
        </authorList>
    </citation>
    <scope>NUCLEOTIDE SEQUENCE [LARGE SCALE GENOMIC DNA]</scope>
    <source>
        <strain evidence="8 9">MBT-4</strain>
    </source>
</reference>
<dbReference type="SUPFAM" id="SSF52058">
    <property type="entry name" value="L domain-like"/>
    <property type="match status" value="1"/>
</dbReference>
<dbReference type="InterPro" id="IPR029487">
    <property type="entry name" value="NEL_dom"/>
</dbReference>
<keyword evidence="6" id="KW-0832">Ubl conjugation</keyword>
<keyword evidence="9" id="KW-1185">Reference proteome</keyword>
<gene>
    <name evidence="8" type="ORF">KFS80_01145</name>
</gene>
<comment type="caution">
    <text evidence="8">The sequence shown here is derived from an EMBL/GenBank/DDBJ whole genome shotgun (WGS) entry which is preliminary data.</text>
</comment>
<dbReference type="PANTHER" id="PTHR48051">
    <property type="match status" value="1"/>
</dbReference>
<keyword evidence="3" id="KW-0433">Leucine-rich repeat</keyword>
<keyword evidence="4" id="KW-0677">Repeat</keyword>
<evidence type="ECO:0000256" key="1">
    <source>
        <dbReference type="ARBA" id="ARBA00000900"/>
    </source>
</evidence>
<keyword evidence="6" id="KW-0833">Ubl conjugation pathway</keyword>
<dbReference type="EC" id="2.3.2.27" evidence="2"/>
<feature type="active site" description="Glycyl thioester intermediate" evidence="6">
    <location>
        <position position="1402"/>
    </location>
</feature>
<keyword evidence="6" id="KW-0964">Secreted</keyword>
<evidence type="ECO:0000313" key="8">
    <source>
        <dbReference type="EMBL" id="MBS4076895.1"/>
    </source>
</evidence>
<dbReference type="RefSeq" id="WP_212543761.1">
    <property type="nucleotide sequence ID" value="NZ_JAGYHF010000001.1"/>
</dbReference>
<comment type="catalytic activity">
    <reaction evidence="1">
        <text>S-ubiquitinyl-[E2 ubiquitin-conjugating enzyme]-L-cysteine + [acceptor protein]-L-lysine = [E2 ubiquitin-conjugating enzyme]-L-cysteine + N(6)-ubiquitinyl-[acceptor protein]-L-lysine.</text>
        <dbReference type="EC" id="2.3.2.27"/>
    </reaction>
</comment>
<dbReference type="EMBL" id="JAGYHF010000001">
    <property type="protein sequence ID" value="MBS4076895.1"/>
    <property type="molecule type" value="Genomic_DNA"/>
</dbReference>
<dbReference type="Pfam" id="PF20178">
    <property type="entry name" value="ToxA_N"/>
    <property type="match status" value="1"/>
</dbReference>
<dbReference type="Pfam" id="PF14496">
    <property type="entry name" value="NEL"/>
    <property type="match status" value="1"/>
</dbReference>
<name>A0ABS5MRH7_9PSED</name>
<dbReference type="Proteomes" id="UP000676035">
    <property type="component" value="Unassembled WGS sequence"/>
</dbReference>
<dbReference type="InterPro" id="IPR050216">
    <property type="entry name" value="LRR_domain-containing"/>
</dbReference>
<dbReference type="InterPro" id="IPR046673">
    <property type="entry name" value="ToxA_N"/>
</dbReference>
<dbReference type="PANTHER" id="PTHR48051:SF54">
    <property type="entry name" value="LEUCINE-RICH REPEAT-CONTAINING PROTEIN"/>
    <property type="match status" value="1"/>
</dbReference>
<protein>
    <recommendedName>
        <fullName evidence="2">RING-type E3 ubiquitin transferase</fullName>
        <ecNumber evidence="2">2.3.2.27</ecNumber>
    </recommendedName>
</protein>
<keyword evidence="6" id="KW-1035">Host cytoplasm</keyword>
<accession>A0ABS5MRH7</accession>